<dbReference type="PANTHER" id="PTHR30273:SF2">
    <property type="entry name" value="PROTEIN FECR"/>
    <property type="match status" value="1"/>
</dbReference>
<dbReference type="InterPro" id="IPR006860">
    <property type="entry name" value="FecR"/>
</dbReference>
<dbReference type="RefSeq" id="WP_074606270.1">
    <property type="nucleotide sequence ID" value="NZ_FNGY01000003.1"/>
</dbReference>
<evidence type="ECO:0000259" key="4">
    <source>
        <dbReference type="Pfam" id="PF16344"/>
    </source>
</evidence>
<dbReference type="InterPro" id="IPR012373">
    <property type="entry name" value="Ferrdict_sens_TM"/>
</dbReference>
<sequence length="400" mass="43950">MKEQVKYLLGKFEKGTLSAAESLQLLELTGTEEETVVEGISEMMSEQQEPSPNMTGDLIWSGMLTKIVGIDQPLVIKRKPFLARFRWLAAAVLLLTLSVGLYFYRQVVPEPISAFPEQVTADIAPGGNKAILILADGSEISLTDAENGALARQAGITIRKTAEGQVIYDTSSSDGSENEASDGQPKYNTIATPRGGQYQINLPDGTKVWLNAASALTFPQSFNKLKQRHVILNGEAYFEVAKNKEQPFKVSTGADIAGKAQVIEVLGTHFNVNSYDDEESTKTTLLEGSLRVMPGTGSFLLRPGQQSILSQHKIKVVPADTEECLAWKAGYLQFNRADIKTVMRQIARWYDVTVRYEGAVPALEFGGAIQKDLTLVQALKILNKSQIHFRIEGREVIVMP</sequence>
<dbReference type="Proteomes" id="UP000183200">
    <property type="component" value="Unassembled WGS sequence"/>
</dbReference>
<dbReference type="AlphaFoldDB" id="A0A1G9S7E5"/>
<dbReference type="Gene3D" id="3.55.50.30">
    <property type="match status" value="1"/>
</dbReference>
<name>A0A1G9S7E5_9SPHI</name>
<dbReference type="Pfam" id="PF16344">
    <property type="entry name" value="FecR_C"/>
    <property type="match status" value="1"/>
</dbReference>
<dbReference type="Gene3D" id="2.60.120.1440">
    <property type="match status" value="1"/>
</dbReference>
<gene>
    <name evidence="5" type="ORF">SAMN05421820_103493</name>
</gene>
<proteinExistence type="predicted"/>
<dbReference type="GO" id="GO:0016989">
    <property type="term" value="F:sigma factor antagonist activity"/>
    <property type="evidence" value="ECO:0007669"/>
    <property type="project" value="TreeGrafter"/>
</dbReference>
<feature type="transmembrane region" description="Helical" evidence="2">
    <location>
        <begin position="85"/>
        <end position="104"/>
    </location>
</feature>
<keyword evidence="2" id="KW-0472">Membrane</keyword>
<dbReference type="OrthoDB" id="1099963at2"/>
<accession>A0A1G9S7E5</accession>
<organism evidence="5 6">
    <name type="scientific">Pedobacter steynii</name>
    <dbReference type="NCBI Taxonomy" id="430522"/>
    <lineage>
        <taxon>Bacteria</taxon>
        <taxon>Pseudomonadati</taxon>
        <taxon>Bacteroidota</taxon>
        <taxon>Sphingobacteriia</taxon>
        <taxon>Sphingobacteriales</taxon>
        <taxon>Sphingobacteriaceae</taxon>
        <taxon>Pedobacter</taxon>
    </lineage>
</organism>
<dbReference type="InterPro" id="IPR032508">
    <property type="entry name" value="FecR_C"/>
</dbReference>
<keyword evidence="6" id="KW-1185">Reference proteome</keyword>
<evidence type="ECO:0000256" key="1">
    <source>
        <dbReference type="SAM" id="MobiDB-lite"/>
    </source>
</evidence>
<dbReference type="EMBL" id="FNGY01000003">
    <property type="protein sequence ID" value="SDM31433.1"/>
    <property type="molecule type" value="Genomic_DNA"/>
</dbReference>
<evidence type="ECO:0000259" key="3">
    <source>
        <dbReference type="Pfam" id="PF04773"/>
    </source>
</evidence>
<reference evidence="6" key="1">
    <citation type="submission" date="2016-10" db="EMBL/GenBank/DDBJ databases">
        <authorList>
            <person name="Varghese N."/>
            <person name="Submissions S."/>
        </authorList>
    </citation>
    <scope>NUCLEOTIDE SEQUENCE [LARGE SCALE GENOMIC DNA]</scope>
    <source>
        <strain evidence="6">DSM 19110</strain>
    </source>
</reference>
<evidence type="ECO:0000313" key="5">
    <source>
        <dbReference type="EMBL" id="SDM31433.1"/>
    </source>
</evidence>
<evidence type="ECO:0000256" key="2">
    <source>
        <dbReference type="SAM" id="Phobius"/>
    </source>
</evidence>
<dbReference type="Pfam" id="PF04773">
    <property type="entry name" value="FecR"/>
    <property type="match status" value="1"/>
</dbReference>
<evidence type="ECO:0000313" key="6">
    <source>
        <dbReference type="Proteomes" id="UP000183200"/>
    </source>
</evidence>
<dbReference type="PANTHER" id="PTHR30273">
    <property type="entry name" value="PERIPLASMIC SIGNAL SENSOR AND SIGMA FACTOR ACTIVATOR FECR-RELATED"/>
    <property type="match status" value="1"/>
</dbReference>
<keyword evidence="2" id="KW-0812">Transmembrane</keyword>
<feature type="domain" description="FecR protein" evidence="3">
    <location>
        <begin position="189"/>
        <end position="290"/>
    </location>
</feature>
<feature type="region of interest" description="Disordered" evidence="1">
    <location>
        <begin position="168"/>
        <end position="194"/>
    </location>
</feature>
<protein>
    <submittedName>
        <fullName evidence="5">FecR protein</fullName>
    </submittedName>
</protein>
<feature type="domain" description="Protein FecR C-terminal" evidence="4">
    <location>
        <begin position="331"/>
        <end position="398"/>
    </location>
</feature>
<keyword evidence="2" id="KW-1133">Transmembrane helix</keyword>